<evidence type="ECO:0000313" key="1">
    <source>
        <dbReference type="EMBL" id="ASJ24668.1"/>
    </source>
</evidence>
<protein>
    <submittedName>
        <fullName evidence="1">Uncharacterized protein</fullName>
    </submittedName>
</protein>
<accession>A0A248LIU1</accession>
<evidence type="ECO:0000313" key="2">
    <source>
        <dbReference type="Proteomes" id="UP000197424"/>
    </source>
</evidence>
<gene>
    <name evidence="1" type="ORF">LHGZ1_1837</name>
</gene>
<name>A0A248LIU1_9NEIS</name>
<organism evidence="1 2">
    <name type="scientific">Laribacter hongkongensis</name>
    <dbReference type="NCBI Taxonomy" id="168471"/>
    <lineage>
        <taxon>Bacteria</taxon>
        <taxon>Pseudomonadati</taxon>
        <taxon>Pseudomonadota</taxon>
        <taxon>Betaproteobacteria</taxon>
        <taxon>Neisseriales</taxon>
        <taxon>Aquaspirillaceae</taxon>
        <taxon>Laribacter</taxon>
    </lineage>
</organism>
<dbReference type="AlphaFoldDB" id="A0A248LIU1"/>
<dbReference type="Proteomes" id="UP000197424">
    <property type="component" value="Chromosome"/>
</dbReference>
<proteinExistence type="predicted"/>
<sequence length="37" mass="4544">MTAQTKSAVYQLLSKLYWHRMLTQHFIFVMQQQAMRK</sequence>
<dbReference type="EMBL" id="CP022115">
    <property type="protein sequence ID" value="ASJ24668.1"/>
    <property type="molecule type" value="Genomic_DNA"/>
</dbReference>
<reference evidence="2" key="1">
    <citation type="submission" date="2017-06" db="EMBL/GenBank/DDBJ databases">
        <title>Whole genome sequence of Laribacter hongkongensis LHGZ1.</title>
        <authorList>
            <person name="Chen D."/>
            <person name="Wu H."/>
            <person name="Chen J."/>
        </authorList>
    </citation>
    <scope>NUCLEOTIDE SEQUENCE [LARGE SCALE GENOMIC DNA]</scope>
    <source>
        <strain evidence="2">LHGZ1</strain>
    </source>
</reference>